<dbReference type="Proteomes" id="UP000667349">
    <property type="component" value="Unassembled WGS sequence"/>
</dbReference>
<evidence type="ECO:0000256" key="8">
    <source>
        <dbReference type="ARBA" id="ARBA00023242"/>
    </source>
</evidence>
<keyword evidence="2" id="KW-0479">Metal-binding</keyword>
<evidence type="ECO:0000313" key="12">
    <source>
        <dbReference type="Proteomes" id="UP000667349"/>
    </source>
</evidence>
<comment type="caution">
    <text evidence="11">The sequence shown here is derived from an EMBL/GenBank/DDBJ whole genome shotgun (WGS) entry which is preliminary data.</text>
</comment>
<dbReference type="EMBL" id="JAANHZ010000322">
    <property type="protein sequence ID" value="KAG5312534.1"/>
    <property type="molecule type" value="Genomic_DNA"/>
</dbReference>
<protein>
    <submittedName>
        <fullName evidence="11">LOLA3 protein</fullName>
    </submittedName>
</protein>
<feature type="domain" description="C2H2-type" evidence="10">
    <location>
        <begin position="59"/>
        <end position="87"/>
    </location>
</feature>
<keyword evidence="6" id="KW-0805">Transcription regulation</keyword>
<keyword evidence="4 9" id="KW-0863">Zinc-finger</keyword>
<evidence type="ECO:0000256" key="6">
    <source>
        <dbReference type="ARBA" id="ARBA00023015"/>
    </source>
</evidence>
<dbReference type="PANTHER" id="PTHR47772">
    <property type="entry name" value="ZINC FINGER PROTEIN 200"/>
    <property type="match status" value="1"/>
</dbReference>
<evidence type="ECO:0000313" key="11">
    <source>
        <dbReference type="EMBL" id="KAG5312534.1"/>
    </source>
</evidence>
<sequence>MDILSVNYSGSQNVIKRENGPFWHSGKMAYHCPRCNAGYTYKKTLKTHMKYDCGKEPRFKCPYCSKRDKCSSNIYKHIRLRHNGKPGKKLMQATTPERIELQKAALYNHTYFVDVASTGTTSHRRRFRTRIRTTTGGTSSPGTYECHKCRKIYKWYRGLHRHLEYECGKTPRFKCPHCVYIGKHRSHVYSHIKSNHFNRPVYAIDIQQD</sequence>
<evidence type="ECO:0000259" key="10">
    <source>
        <dbReference type="PROSITE" id="PS50157"/>
    </source>
</evidence>
<evidence type="ECO:0000256" key="7">
    <source>
        <dbReference type="ARBA" id="ARBA00023163"/>
    </source>
</evidence>
<accession>A0A836F589</accession>
<evidence type="ECO:0000256" key="2">
    <source>
        <dbReference type="ARBA" id="ARBA00022723"/>
    </source>
</evidence>
<evidence type="ECO:0000256" key="5">
    <source>
        <dbReference type="ARBA" id="ARBA00022833"/>
    </source>
</evidence>
<dbReference type="GO" id="GO:0005634">
    <property type="term" value="C:nucleus"/>
    <property type="evidence" value="ECO:0007669"/>
    <property type="project" value="UniProtKB-SubCell"/>
</dbReference>
<name>A0A836F589_9HYME</name>
<gene>
    <name evidence="11" type="primary">Lola_31</name>
    <name evidence="11" type="ORF">G6Z75_0005455</name>
</gene>
<comment type="subcellular location">
    <subcellularLocation>
        <location evidence="1">Nucleus</location>
    </subcellularLocation>
</comment>
<feature type="domain" description="C2H2-type" evidence="10">
    <location>
        <begin position="144"/>
        <end position="171"/>
    </location>
</feature>
<feature type="domain" description="C2H2-type" evidence="10">
    <location>
        <begin position="30"/>
        <end position="57"/>
    </location>
</feature>
<organism evidence="11 12">
    <name type="scientific">Acromyrmex insinuator</name>
    <dbReference type="NCBI Taxonomy" id="230686"/>
    <lineage>
        <taxon>Eukaryota</taxon>
        <taxon>Metazoa</taxon>
        <taxon>Ecdysozoa</taxon>
        <taxon>Arthropoda</taxon>
        <taxon>Hexapoda</taxon>
        <taxon>Insecta</taxon>
        <taxon>Pterygota</taxon>
        <taxon>Neoptera</taxon>
        <taxon>Endopterygota</taxon>
        <taxon>Hymenoptera</taxon>
        <taxon>Apocrita</taxon>
        <taxon>Aculeata</taxon>
        <taxon>Formicoidea</taxon>
        <taxon>Formicidae</taxon>
        <taxon>Myrmicinae</taxon>
        <taxon>Acromyrmex</taxon>
    </lineage>
</organism>
<dbReference type="Gene3D" id="3.30.160.60">
    <property type="entry name" value="Classic Zinc Finger"/>
    <property type="match status" value="2"/>
</dbReference>
<keyword evidence="3" id="KW-0677">Repeat</keyword>
<evidence type="ECO:0000256" key="9">
    <source>
        <dbReference type="PROSITE-ProRule" id="PRU00042"/>
    </source>
</evidence>
<feature type="non-terminal residue" evidence="11">
    <location>
        <position position="1"/>
    </location>
</feature>
<dbReference type="InterPro" id="IPR013087">
    <property type="entry name" value="Znf_C2H2_type"/>
</dbReference>
<dbReference type="SUPFAM" id="SSF57667">
    <property type="entry name" value="beta-beta-alpha zinc fingers"/>
    <property type="match status" value="1"/>
</dbReference>
<dbReference type="InterPro" id="IPR050636">
    <property type="entry name" value="C2H2-ZF_domain-containing"/>
</dbReference>
<keyword evidence="5" id="KW-0862">Zinc</keyword>
<dbReference type="InterPro" id="IPR036236">
    <property type="entry name" value="Znf_C2H2_sf"/>
</dbReference>
<dbReference type="GO" id="GO:0008270">
    <property type="term" value="F:zinc ion binding"/>
    <property type="evidence" value="ECO:0007669"/>
    <property type="project" value="UniProtKB-KW"/>
</dbReference>
<feature type="non-terminal residue" evidence="11">
    <location>
        <position position="209"/>
    </location>
</feature>
<evidence type="ECO:0000256" key="3">
    <source>
        <dbReference type="ARBA" id="ARBA00022737"/>
    </source>
</evidence>
<dbReference type="SMART" id="SM00355">
    <property type="entry name" value="ZnF_C2H2"/>
    <property type="match status" value="4"/>
</dbReference>
<keyword evidence="12" id="KW-1185">Reference proteome</keyword>
<evidence type="ECO:0000256" key="1">
    <source>
        <dbReference type="ARBA" id="ARBA00004123"/>
    </source>
</evidence>
<evidence type="ECO:0000256" key="4">
    <source>
        <dbReference type="ARBA" id="ARBA00022771"/>
    </source>
</evidence>
<dbReference type="AlphaFoldDB" id="A0A836F589"/>
<proteinExistence type="predicted"/>
<reference evidence="11" key="1">
    <citation type="submission" date="2020-02" db="EMBL/GenBank/DDBJ databases">
        <title>Relaxed selection underlies rapid genomic changes in the transitions from sociality to social parasitism in ants.</title>
        <authorList>
            <person name="Bi X."/>
        </authorList>
    </citation>
    <scope>NUCLEOTIDE SEQUENCE</scope>
    <source>
        <strain evidence="11">BGI-DK2013a</strain>
        <tissue evidence="11">Whole body</tissue>
    </source>
</reference>
<keyword evidence="8" id="KW-0539">Nucleus</keyword>
<keyword evidence="7" id="KW-0804">Transcription</keyword>
<dbReference type="PANTHER" id="PTHR47772:SF13">
    <property type="entry name" value="GASTRULA ZINC FINGER PROTEIN XLCGF49.1-LIKE-RELATED"/>
    <property type="match status" value="1"/>
</dbReference>
<dbReference type="PROSITE" id="PS50157">
    <property type="entry name" value="ZINC_FINGER_C2H2_2"/>
    <property type="match status" value="3"/>
</dbReference>